<comment type="caution">
    <text evidence="2">The sequence shown here is derived from an EMBL/GenBank/DDBJ whole genome shotgun (WGS) entry which is preliminary data.</text>
</comment>
<protein>
    <recommendedName>
        <fullName evidence="1">Hydantoinase B/oxoprolinase domain-containing protein</fullName>
    </recommendedName>
</protein>
<accession>A0A0F9HTD4</accession>
<evidence type="ECO:0000259" key="1">
    <source>
        <dbReference type="Pfam" id="PF02538"/>
    </source>
</evidence>
<dbReference type="EMBL" id="LAZR01014177">
    <property type="protein sequence ID" value="KKM18641.1"/>
    <property type="molecule type" value="Genomic_DNA"/>
</dbReference>
<feature type="non-terminal residue" evidence="2">
    <location>
        <position position="153"/>
    </location>
</feature>
<sequence>MTILQNSPFGEKLGMLLRNGKSLDDHRNGILARSAETGHYNGIKTLEFKETDPIGYERIFSKLRAGLVNSREVAKKIAASPIVEQEGELCFTLYNVAGDCVCTSTGIIIHVGTMGAAIKYMIQNNWEINPDINDGDMFTNNDCQTGNVHPCDI</sequence>
<name>A0A0F9HTD4_9ZZZZ</name>
<organism evidence="2">
    <name type="scientific">marine sediment metagenome</name>
    <dbReference type="NCBI Taxonomy" id="412755"/>
    <lineage>
        <taxon>unclassified sequences</taxon>
        <taxon>metagenomes</taxon>
        <taxon>ecological metagenomes</taxon>
    </lineage>
</organism>
<dbReference type="Pfam" id="PF02538">
    <property type="entry name" value="Hydantoinase_B"/>
    <property type="match status" value="1"/>
</dbReference>
<dbReference type="InterPro" id="IPR003692">
    <property type="entry name" value="Hydantoinase_B"/>
</dbReference>
<dbReference type="AlphaFoldDB" id="A0A0F9HTD4"/>
<feature type="domain" description="Hydantoinase B/oxoprolinase" evidence="1">
    <location>
        <begin position="52"/>
        <end position="153"/>
    </location>
</feature>
<dbReference type="GO" id="GO:0003824">
    <property type="term" value="F:catalytic activity"/>
    <property type="evidence" value="ECO:0007669"/>
    <property type="project" value="InterPro"/>
</dbReference>
<proteinExistence type="predicted"/>
<gene>
    <name evidence="2" type="ORF">LCGC14_1663650</name>
</gene>
<reference evidence="2" key="1">
    <citation type="journal article" date="2015" name="Nature">
        <title>Complex archaea that bridge the gap between prokaryotes and eukaryotes.</title>
        <authorList>
            <person name="Spang A."/>
            <person name="Saw J.H."/>
            <person name="Jorgensen S.L."/>
            <person name="Zaremba-Niedzwiedzka K."/>
            <person name="Martijn J."/>
            <person name="Lind A.E."/>
            <person name="van Eijk R."/>
            <person name="Schleper C."/>
            <person name="Guy L."/>
            <person name="Ettema T.J."/>
        </authorList>
    </citation>
    <scope>NUCLEOTIDE SEQUENCE</scope>
</reference>
<evidence type="ECO:0000313" key="2">
    <source>
        <dbReference type="EMBL" id="KKM18641.1"/>
    </source>
</evidence>